<dbReference type="InterPro" id="IPR017871">
    <property type="entry name" value="ABC_transporter-like_CS"/>
</dbReference>
<dbReference type="InterPro" id="IPR050763">
    <property type="entry name" value="ABC_transporter_ATP-binding"/>
</dbReference>
<name>A0AB94IM10_9BACI</name>
<accession>A0AB94IM10</accession>
<dbReference type="PANTHER" id="PTHR42711">
    <property type="entry name" value="ABC TRANSPORTER ATP-BINDING PROTEIN"/>
    <property type="match status" value="1"/>
</dbReference>
<dbReference type="Proteomes" id="UP000018877">
    <property type="component" value="Unassembled WGS sequence"/>
</dbReference>
<keyword evidence="4 6" id="KW-0067">ATP-binding</keyword>
<dbReference type="InterPro" id="IPR027417">
    <property type="entry name" value="P-loop_NTPase"/>
</dbReference>
<evidence type="ECO:0000259" key="5">
    <source>
        <dbReference type="PROSITE" id="PS50893"/>
    </source>
</evidence>
<comment type="caution">
    <text evidence="6">The sequence shown here is derived from an EMBL/GenBank/DDBJ whole genome shotgun (WGS) entry which is preliminary data.</text>
</comment>
<protein>
    <submittedName>
        <fullName evidence="6">ABC transporter ATP-binding protein</fullName>
    </submittedName>
</protein>
<evidence type="ECO:0000256" key="1">
    <source>
        <dbReference type="ARBA" id="ARBA00005417"/>
    </source>
</evidence>
<dbReference type="SUPFAM" id="SSF52540">
    <property type="entry name" value="P-loop containing nucleoside triphosphate hydrolases"/>
    <property type="match status" value="1"/>
</dbReference>
<dbReference type="EMBL" id="ALAN01000082">
    <property type="protein sequence ID" value="ETI67993.1"/>
    <property type="molecule type" value="Genomic_DNA"/>
</dbReference>
<keyword evidence="2" id="KW-0813">Transport</keyword>
<dbReference type="InterPro" id="IPR003439">
    <property type="entry name" value="ABC_transporter-like_ATP-bd"/>
</dbReference>
<dbReference type="CDD" id="cd03230">
    <property type="entry name" value="ABC_DR_subfamily_A"/>
    <property type="match status" value="1"/>
</dbReference>
<evidence type="ECO:0000313" key="7">
    <source>
        <dbReference type="Proteomes" id="UP000018877"/>
    </source>
</evidence>
<evidence type="ECO:0000256" key="4">
    <source>
        <dbReference type="ARBA" id="ARBA00022840"/>
    </source>
</evidence>
<gene>
    <name evidence="6" type="ORF">BAVI_14766</name>
</gene>
<dbReference type="GO" id="GO:0016887">
    <property type="term" value="F:ATP hydrolysis activity"/>
    <property type="evidence" value="ECO:0007669"/>
    <property type="project" value="InterPro"/>
</dbReference>
<dbReference type="Pfam" id="PF00005">
    <property type="entry name" value="ABC_tran"/>
    <property type="match status" value="1"/>
</dbReference>
<dbReference type="AlphaFoldDB" id="A0AB94IM10"/>
<feature type="domain" description="ABC transporter" evidence="5">
    <location>
        <begin position="14"/>
        <end position="242"/>
    </location>
</feature>
<dbReference type="PROSITE" id="PS50893">
    <property type="entry name" value="ABC_TRANSPORTER_2"/>
    <property type="match status" value="1"/>
</dbReference>
<keyword evidence="3" id="KW-0547">Nucleotide-binding</keyword>
<dbReference type="PROSITE" id="PS00211">
    <property type="entry name" value="ABC_TRANSPORTER_1"/>
    <property type="match status" value="1"/>
</dbReference>
<dbReference type="GO" id="GO:0005524">
    <property type="term" value="F:ATP binding"/>
    <property type="evidence" value="ECO:0007669"/>
    <property type="project" value="UniProtKB-KW"/>
</dbReference>
<organism evidence="6 7">
    <name type="scientific">Neobacillus vireti LMG 21834</name>
    <dbReference type="NCBI Taxonomy" id="1131730"/>
    <lineage>
        <taxon>Bacteria</taxon>
        <taxon>Bacillati</taxon>
        <taxon>Bacillota</taxon>
        <taxon>Bacilli</taxon>
        <taxon>Bacillales</taxon>
        <taxon>Bacillaceae</taxon>
        <taxon>Neobacillus</taxon>
    </lineage>
</organism>
<dbReference type="InterPro" id="IPR003593">
    <property type="entry name" value="AAA+_ATPase"/>
</dbReference>
<keyword evidence="7" id="KW-1185">Reference proteome</keyword>
<dbReference type="SMART" id="SM00382">
    <property type="entry name" value="AAA"/>
    <property type="match status" value="1"/>
</dbReference>
<dbReference type="RefSeq" id="WP_024029136.1">
    <property type="nucleotide sequence ID" value="NZ_ALAN01000082.1"/>
</dbReference>
<dbReference type="Gene3D" id="3.40.50.300">
    <property type="entry name" value="P-loop containing nucleotide triphosphate hydrolases"/>
    <property type="match status" value="1"/>
</dbReference>
<comment type="similarity">
    <text evidence="1">Belongs to the ABC transporter superfamily.</text>
</comment>
<evidence type="ECO:0000313" key="6">
    <source>
        <dbReference type="EMBL" id="ETI67993.1"/>
    </source>
</evidence>
<evidence type="ECO:0000256" key="2">
    <source>
        <dbReference type="ARBA" id="ARBA00022448"/>
    </source>
</evidence>
<reference evidence="6 7" key="1">
    <citation type="journal article" date="2014" name="Environ. Microbiol.">
        <title>The nitrate-ammonifying and nosZ-carrying bacterium Bacillus vireti is a potent source and sink for nitric and nitrous oxide under high nitrate conditions.</title>
        <authorList>
            <person name="Mania D."/>
            <person name="Heylen K."/>
            <person name="van Spanning R.J."/>
            <person name="Frostegard A."/>
        </authorList>
    </citation>
    <scope>NUCLEOTIDE SEQUENCE [LARGE SCALE GENOMIC DNA]</scope>
    <source>
        <strain evidence="6 7">LMG 21834</strain>
    </source>
</reference>
<proteinExistence type="inferred from homology"/>
<evidence type="ECO:0000256" key="3">
    <source>
        <dbReference type="ARBA" id="ARBA00022741"/>
    </source>
</evidence>
<sequence>MDTCDSEVVDKAMIQIENVSKFYGKKPSLQGVTLKIEKGEVFGVLGPNGAGKSTLLSILSAISMPASGRVEINGLDLKKQAKLVREQIGYVPQDIALWEHLTVKDNLIFWSKFSKRRVSKEELFELCRTVRLQGKWNEKVSSLSGGMKRKLNIAAALIHNPDILLMDEPTVGIDIQSKLEINQYIRDLARNGKTIVYSTHDMSEILYLCNRIGVLKSGVLQFSGTIAEAREMVKRKGFLPNSDEELIYLLLQDDSLEKPLPYF</sequence>
<dbReference type="PANTHER" id="PTHR42711:SF5">
    <property type="entry name" value="ABC TRANSPORTER ATP-BINDING PROTEIN NATA"/>
    <property type="match status" value="1"/>
</dbReference>